<comment type="caution">
    <text evidence="4">The sequence shown here is derived from an EMBL/GenBank/DDBJ whole genome shotgun (WGS) entry which is preliminary data.</text>
</comment>
<organism evidence="4 5">
    <name type="scientific">Candidatus Colimorpha enterica</name>
    <dbReference type="NCBI Taxonomy" id="3083063"/>
    <lineage>
        <taxon>Bacteria</taxon>
        <taxon>Pseudomonadati</taxon>
        <taxon>Bacteroidota</taxon>
        <taxon>Bacteroidia</taxon>
        <taxon>Bacteroidales</taxon>
        <taxon>Candidatus Colimorpha</taxon>
    </lineage>
</organism>
<dbReference type="CDD" id="cd09281">
    <property type="entry name" value="UPF0066"/>
    <property type="match status" value="1"/>
</dbReference>
<accession>A0AAE3K0A0</accession>
<dbReference type="PROSITE" id="PS01318">
    <property type="entry name" value="TSAA_1"/>
    <property type="match status" value="1"/>
</dbReference>
<evidence type="ECO:0000313" key="4">
    <source>
        <dbReference type="EMBL" id="MCI5756151.1"/>
    </source>
</evidence>
<dbReference type="Gene3D" id="2.40.30.70">
    <property type="entry name" value="YaeB-like"/>
    <property type="match status" value="1"/>
</dbReference>
<dbReference type="InterPro" id="IPR036414">
    <property type="entry name" value="YaeB_N_sf"/>
</dbReference>
<proteinExistence type="inferred from homology"/>
<sequence length="222" mass="24369">MELKVIATVKSDFPTKFGLPRQSGIIPGLKSSIVFEKEYSVAEAFRGLEDYTHIWVVWGFSSAVRESWSPTVRPPRLGGNTRTGVFATRSPFRPNPVGLSCVRLSGISRKDGRVILEIGGADMMDGTPVYDIKPYLPFTDSHPDAASGFAGKTGGDRLDAVIPERLAALIPEDKREPLLGILRSDPRPSYQNEPDRVYGFVFAGAEIRFRVTDGIAEVVDVK</sequence>
<dbReference type="SUPFAM" id="SSF118196">
    <property type="entry name" value="YaeB-like"/>
    <property type="match status" value="1"/>
</dbReference>
<evidence type="ECO:0000256" key="2">
    <source>
        <dbReference type="ARBA" id="ARBA00033753"/>
    </source>
</evidence>
<dbReference type="InterPro" id="IPR023368">
    <property type="entry name" value="UPF0066_cons_site"/>
</dbReference>
<evidence type="ECO:0000313" key="5">
    <source>
        <dbReference type="Proteomes" id="UP001139365"/>
    </source>
</evidence>
<name>A0AAE3K0A0_9BACT</name>
<dbReference type="InterPro" id="IPR036413">
    <property type="entry name" value="YaeB-like_sf"/>
</dbReference>
<dbReference type="Gene3D" id="3.30.2310.10">
    <property type="entry name" value="YaeB-like"/>
    <property type="match status" value="1"/>
</dbReference>
<dbReference type="AlphaFoldDB" id="A0AAE3K0A0"/>
<protein>
    <submittedName>
        <fullName evidence="4">tRNA (N6-threonylcarbamoyladenosine(37)-N6)-methyltransferase TrmO</fullName>
    </submittedName>
</protein>
<evidence type="ECO:0000256" key="1">
    <source>
        <dbReference type="ARBA" id="ARBA00022691"/>
    </source>
</evidence>
<keyword evidence="1" id="KW-0949">S-adenosyl-L-methionine</keyword>
<dbReference type="Pfam" id="PF01980">
    <property type="entry name" value="TrmO_N"/>
    <property type="match status" value="1"/>
</dbReference>
<gene>
    <name evidence="4" type="primary">tsaA</name>
    <name evidence="4" type="ORF">MR241_07650</name>
</gene>
<reference evidence="4 5" key="1">
    <citation type="submission" date="2022-03" db="EMBL/GenBank/DDBJ databases">
        <title>Metagenome-assembled genomes from swine fecal metagenomes.</title>
        <authorList>
            <person name="Holman D.B."/>
            <person name="Kommadath A."/>
        </authorList>
    </citation>
    <scope>NUCLEOTIDE SEQUENCE [LARGE SCALE GENOMIC DNA]</scope>
    <source>
        <strain evidence="4">SUG147</strain>
    </source>
</reference>
<comment type="similarity">
    <text evidence="2">Belongs to the tRNA methyltransferase O family.</text>
</comment>
<dbReference type="InterPro" id="IPR040372">
    <property type="entry name" value="YaeB-like"/>
</dbReference>
<dbReference type="PANTHER" id="PTHR12818:SF0">
    <property type="entry name" value="TRNA (ADENINE(37)-N6)-METHYLTRANSFERASE"/>
    <property type="match status" value="1"/>
</dbReference>
<dbReference type="Proteomes" id="UP001139365">
    <property type="component" value="Unassembled WGS sequence"/>
</dbReference>
<dbReference type="PROSITE" id="PS51668">
    <property type="entry name" value="TSAA_2"/>
    <property type="match status" value="1"/>
</dbReference>
<evidence type="ECO:0000259" key="3">
    <source>
        <dbReference type="PROSITE" id="PS51668"/>
    </source>
</evidence>
<dbReference type="NCBIfam" id="TIGR00104">
    <property type="entry name" value="tRNA_TsaA"/>
    <property type="match status" value="1"/>
</dbReference>
<dbReference type="InterPro" id="IPR023370">
    <property type="entry name" value="TrmO-like_N"/>
</dbReference>
<dbReference type="EMBL" id="JALEMU010000124">
    <property type="protein sequence ID" value="MCI5756151.1"/>
    <property type="molecule type" value="Genomic_DNA"/>
</dbReference>
<feature type="domain" description="TsaA-like" evidence="3">
    <location>
        <begin position="3"/>
        <end position="144"/>
    </location>
</feature>
<dbReference type="Pfam" id="PF18389">
    <property type="entry name" value="TrmO_C"/>
    <property type="match status" value="1"/>
</dbReference>
<dbReference type="InterPro" id="IPR041369">
    <property type="entry name" value="TrmO_C"/>
</dbReference>
<dbReference type="PANTHER" id="PTHR12818">
    <property type="entry name" value="TRNA (ADENINE(37)-N6)-METHYLTRANSFERASE"/>
    <property type="match status" value="1"/>
</dbReference>